<comment type="caution">
    <text evidence="14">The sequence shown here is derived from an EMBL/GenBank/DDBJ whole genome shotgun (WGS) entry which is preliminary data.</text>
</comment>
<keyword evidence="3 10" id="KW-0808">Transferase</keyword>
<dbReference type="InterPro" id="IPR022998">
    <property type="entry name" value="ThiamineP_synth_TenI"/>
</dbReference>
<feature type="binding site" evidence="10">
    <location>
        <position position="138"/>
    </location>
    <ligand>
        <name>4-amino-2-methyl-5-(diphosphooxymethyl)pyrimidine</name>
        <dbReference type="ChEBI" id="CHEBI:57841"/>
    </ligand>
</feature>
<feature type="binding site" evidence="10">
    <location>
        <begin position="135"/>
        <end position="137"/>
    </location>
    <ligand>
        <name>2-[(2R,5Z)-2-carboxy-4-methylthiazol-5(2H)-ylidene]ethyl phosphate</name>
        <dbReference type="ChEBI" id="CHEBI:62899"/>
    </ligand>
</feature>
<feature type="binding site" evidence="10">
    <location>
        <position position="71"/>
    </location>
    <ligand>
        <name>Mg(2+)</name>
        <dbReference type="ChEBI" id="CHEBI:18420"/>
    </ligand>
</feature>
<feature type="domain" description="Thiamine phosphate synthase/TenI" evidence="13">
    <location>
        <begin position="8"/>
        <end position="190"/>
    </location>
</feature>
<proteinExistence type="inferred from homology"/>
<dbReference type="CDD" id="cd00564">
    <property type="entry name" value="TMP_TenI"/>
    <property type="match status" value="1"/>
</dbReference>
<evidence type="ECO:0000256" key="6">
    <source>
        <dbReference type="ARBA" id="ARBA00022977"/>
    </source>
</evidence>
<dbReference type="InterPro" id="IPR013785">
    <property type="entry name" value="Aldolase_TIM"/>
</dbReference>
<accession>A0AAN5AKJ2</accession>
<comment type="similarity">
    <text evidence="10 11">Belongs to the thiamine-phosphate synthase family.</text>
</comment>
<feature type="binding site" evidence="10">
    <location>
        <begin position="187"/>
        <end position="188"/>
    </location>
    <ligand>
        <name>2-[(2R,5Z)-2-carboxy-4-methylthiazol-5(2H)-ylidene]ethyl phosphate</name>
        <dbReference type="ChEBI" id="CHEBI:62899"/>
    </ligand>
</feature>
<dbReference type="InterPro" id="IPR034291">
    <property type="entry name" value="TMP_synthase"/>
</dbReference>
<evidence type="ECO:0000256" key="3">
    <source>
        <dbReference type="ARBA" id="ARBA00022679"/>
    </source>
</evidence>
<dbReference type="HAMAP" id="MF_00097">
    <property type="entry name" value="TMP_synthase"/>
    <property type="match status" value="1"/>
</dbReference>
<dbReference type="GO" id="GO:0000287">
    <property type="term" value="F:magnesium ion binding"/>
    <property type="evidence" value="ECO:0007669"/>
    <property type="project" value="UniProtKB-UniRule"/>
</dbReference>
<evidence type="ECO:0000256" key="9">
    <source>
        <dbReference type="ARBA" id="ARBA00047883"/>
    </source>
</evidence>
<evidence type="ECO:0000259" key="13">
    <source>
        <dbReference type="Pfam" id="PF02581"/>
    </source>
</evidence>
<dbReference type="SUPFAM" id="SSF51391">
    <property type="entry name" value="Thiamin phosphate synthase"/>
    <property type="match status" value="1"/>
</dbReference>
<evidence type="ECO:0000256" key="10">
    <source>
        <dbReference type="HAMAP-Rule" id="MF_00097"/>
    </source>
</evidence>
<dbReference type="InterPro" id="IPR036206">
    <property type="entry name" value="ThiamineP_synth_sf"/>
</dbReference>
<dbReference type="FunFam" id="3.20.20.70:FF:000096">
    <property type="entry name" value="Thiamine-phosphate synthase"/>
    <property type="match status" value="1"/>
</dbReference>
<feature type="binding site" evidence="10">
    <location>
        <position position="109"/>
    </location>
    <ligand>
        <name>4-amino-2-methyl-5-(diphosphooxymethyl)pyrimidine</name>
        <dbReference type="ChEBI" id="CHEBI:57841"/>
    </ligand>
</feature>
<keyword evidence="5 10" id="KW-0460">Magnesium</keyword>
<evidence type="ECO:0000256" key="11">
    <source>
        <dbReference type="RuleBase" id="RU003826"/>
    </source>
</evidence>
<dbReference type="RefSeq" id="WP_338238147.1">
    <property type="nucleotide sequence ID" value="NZ_BQKE01000002.1"/>
</dbReference>
<dbReference type="PANTHER" id="PTHR20857">
    <property type="entry name" value="THIAMINE-PHOSPHATE PYROPHOSPHORYLASE"/>
    <property type="match status" value="1"/>
</dbReference>
<reference evidence="14 15" key="1">
    <citation type="submission" date="2021-12" db="EMBL/GenBank/DDBJ databases">
        <title>Genome sequencing of bacteria with rrn-lacking chromosome and rrn-plasmid.</title>
        <authorList>
            <person name="Anda M."/>
            <person name="Iwasaki W."/>
        </authorList>
    </citation>
    <scope>NUCLEOTIDE SEQUENCE [LARGE SCALE GENOMIC DNA]</scope>
    <source>
        <strain evidence="14 15">NBRC 15940</strain>
    </source>
</reference>
<dbReference type="GO" id="GO:0009228">
    <property type="term" value="P:thiamine biosynthetic process"/>
    <property type="evidence" value="ECO:0007669"/>
    <property type="project" value="UniProtKB-KW"/>
</dbReference>
<evidence type="ECO:0000256" key="1">
    <source>
        <dbReference type="ARBA" id="ARBA00003814"/>
    </source>
</evidence>
<comment type="cofactor">
    <cofactor evidence="10">
        <name>Mg(2+)</name>
        <dbReference type="ChEBI" id="CHEBI:18420"/>
    </cofactor>
    <text evidence="10">Binds 1 Mg(2+) ion per subunit.</text>
</comment>
<keyword evidence="4 10" id="KW-0479">Metal-binding</keyword>
<comment type="catalytic activity">
    <reaction evidence="7 10 11">
        <text>4-methyl-5-(2-phosphooxyethyl)-thiazole + 4-amino-2-methyl-5-(diphosphooxymethyl)pyrimidine + H(+) = thiamine phosphate + diphosphate</text>
        <dbReference type="Rhea" id="RHEA:22328"/>
        <dbReference type="ChEBI" id="CHEBI:15378"/>
        <dbReference type="ChEBI" id="CHEBI:33019"/>
        <dbReference type="ChEBI" id="CHEBI:37575"/>
        <dbReference type="ChEBI" id="CHEBI:57841"/>
        <dbReference type="ChEBI" id="CHEBI:58296"/>
        <dbReference type="EC" id="2.5.1.3"/>
    </reaction>
</comment>
<evidence type="ECO:0000256" key="8">
    <source>
        <dbReference type="ARBA" id="ARBA00047851"/>
    </source>
</evidence>
<dbReference type="EMBL" id="BQKE01000002">
    <property type="protein sequence ID" value="GJM62920.1"/>
    <property type="molecule type" value="Genomic_DNA"/>
</dbReference>
<dbReference type="NCBIfam" id="TIGR00693">
    <property type="entry name" value="thiE"/>
    <property type="match status" value="1"/>
</dbReference>
<comment type="pathway">
    <text evidence="2 10 12">Cofactor biosynthesis; thiamine diphosphate biosynthesis; thiamine phosphate from 4-amino-2-methyl-5-diphosphomethylpyrimidine and 4-methyl-5-(2-phosphoethyl)-thiazole: step 1/1.</text>
</comment>
<evidence type="ECO:0000313" key="14">
    <source>
        <dbReference type="EMBL" id="GJM62920.1"/>
    </source>
</evidence>
<dbReference type="GO" id="GO:0005737">
    <property type="term" value="C:cytoplasm"/>
    <property type="evidence" value="ECO:0007669"/>
    <property type="project" value="TreeGrafter"/>
</dbReference>
<dbReference type="Proteomes" id="UP001310022">
    <property type="component" value="Unassembled WGS sequence"/>
</dbReference>
<feature type="binding site" evidence="10">
    <location>
        <position position="90"/>
    </location>
    <ligand>
        <name>Mg(2+)</name>
        <dbReference type="ChEBI" id="CHEBI:18420"/>
    </ligand>
</feature>
<dbReference type="GO" id="GO:0009229">
    <property type="term" value="P:thiamine diphosphate biosynthetic process"/>
    <property type="evidence" value="ECO:0007669"/>
    <property type="project" value="UniProtKB-UniRule"/>
</dbReference>
<comment type="function">
    <text evidence="1 10">Condenses 4-methyl-5-(beta-hydroxyethyl)thiazole monophosphate (THZ-P) and 2-methyl-4-amino-5-hydroxymethyl pyrimidine pyrophosphate (HMP-PP) to form thiamine monophosphate (TMP).</text>
</comment>
<dbReference type="PANTHER" id="PTHR20857:SF23">
    <property type="entry name" value="THIAMINE BIOSYNTHETIC BIFUNCTIONAL ENZYME"/>
    <property type="match status" value="1"/>
</dbReference>
<dbReference type="AlphaFoldDB" id="A0AAN5AKJ2"/>
<keyword evidence="6 10" id="KW-0784">Thiamine biosynthesis</keyword>
<evidence type="ECO:0000256" key="5">
    <source>
        <dbReference type="ARBA" id="ARBA00022842"/>
    </source>
</evidence>
<comment type="catalytic activity">
    <reaction evidence="8 10 11">
        <text>2-(2-carboxy-4-methylthiazol-5-yl)ethyl phosphate + 4-amino-2-methyl-5-(diphosphooxymethyl)pyrimidine + 2 H(+) = thiamine phosphate + CO2 + diphosphate</text>
        <dbReference type="Rhea" id="RHEA:47848"/>
        <dbReference type="ChEBI" id="CHEBI:15378"/>
        <dbReference type="ChEBI" id="CHEBI:16526"/>
        <dbReference type="ChEBI" id="CHEBI:33019"/>
        <dbReference type="ChEBI" id="CHEBI:37575"/>
        <dbReference type="ChEBI" id="CHEBI:57841"/>
        <dbReference type="ChEBI" id="CHEBI:62890"/>
        <dbReference type="EC" id="2.5.1.3"/>
    </reaction>
</comment>
<evidence type="ECO:0000256" key="7">
    <source>
        <dbReference type="ARBA" id="ARBA00047334"/>
    </source>
</evidence>
<organism evidence="14 15">
    <name type="scientific">Persicobacter diffluens</name>
    <dbReference type="NCBI Taxonomy" id="981"/>
    <lineage>
        <taxon>Bacteria</taxon>
        <taxon>Pseudomonadati</taxon>
        <taxon>Bacteroidota</taxon>
        <taxon>Cytophagia</taxon>
        <taxon>Cytophagales</taxon>
        <taxon>Persicobacteraceae</taxon>
        <taxon>Persicobacter</taxon>
    </lineage>
</organism>
<evidence type="ECO:0000256" key="4">
    <source>
        <dbReference type="ARBA" id="ARBA00022723"/>
    </source>
</evidence>
<comment type="catalytic activity">
    <reaction evidence="9 10 11">
        <text>2-[(2R,5Z)-2-carboxy-4-methylthiazol-5(2H)-ylidene]ethyl phosphate + 4-amino-2-methyl-5-(diphosphooxymethyl)pyrimidine + 2 H(+) = thiamine phosphate + CO2 + diphosphate</text>
        <dbReference type="Rhea" id="RHEA:47844"/>
        <dbReference type="ChEBI" id="CHEBI:15378"/>
        <dbReference type="ChEBI" id="CHEBI:16526"/>
        <dbReference type="ChEBI" id="CHEBI:33019"/>
        <dbReference type="ChEBI" id="CHEBI:37575"/>
        <dbReference type="ChEBI" id="CHEBI:57841"/>
        <dbReference type="ChEBI" id="CHEBI:62899"/>
        <dbReference type="EC" id="2.5.1.3"/>
    </reaction>
</comment>
<evidence type="ECO:0000313" key="15">
    <source>
        <dbReference type="Proteomes" id="UP001310022"/>
    </source>
</evidence>
<dbReference type="EC" id="2.5.1.3" evidence="10"/>
<feature type="binding site" evidence="10">
    <location>
        <position position="70"/>
    </location>
    <ligand>
        <name>4-amino-2-methyl-5-(diphosphooxymethyl)pyrimidine</name>
        <dbReference type="ChEBI" id="CHEBI:57841"/>
    </ligand>
</feature>
<dbReference type="GO" id="GO:0004789">
    <property type="term" value="F:thiamine-phosphate diphosphorylase activity"/>
    <property type="evidence" value="ECO:0007669"/>
    <property type="project" value="UniProtKB-UniRule"/>
</dbReference>
<feature type="binding site" evidence="10">
    <location>
        <begin position="38"/>
        <end position="42"/>
    </location>
    <ligand>
        <name>4-amino-2-methyl-5-(diphosphooxymethyl)pyrimidine</name>
        <dbReference type="ChEBI" id="CHEBI:57841"/>
    </ligand>
</feature>
<evidence type="ECO:0000256" key="2">
    <source>
        <dbReference type="ARBA" id="ARBA00005165"/>
    </source>
</evidence>
<evidence type="ECO:0000256" key="12">
    <source>
        <dbReference type="RuleBase" id="RU004253"/>
    </source>
</evidence>
<sequence length="214" mass="23212">MRMVDYALMFVTDDRITDDATFLSILEAALKGGVTIVQLREKQLDTAAFLTRAKACKSLCSLFGVPLIINDRLDIALAVEADGVHLGQKDMPVMEARKLLGAEKIIGLSVSNVQQAADANAMNIDYIGLSPIFSTNTKTRDLEPPLRIDGLKEIRKVSNKPIVCIGGVDKTNTTEIIRNGSQGIAVISAISKSRDPENESKALKNIICQVGTQR</sequence>
<protein>
    <recommendedName>
        <fullName evidence="10">Thiamine-phosphate synthase</fullName>
        <shortName evidence="10">TP synthase</shortName>
        <shortName evidence="10">TPS</shortName>
        <ecNumber evidence="10">2.5.1.3</ecNumber>
    </recommendedName>
    <alternativeName>
        <fullName evidence="10">Thiamine-phosphate pyrophosphorylase</fullName>
        <shortName evidence="10">TMP pyrophosphorylase</shortName>
        <shortName evidence="10">TMP-PPase</shortName>
    </alternativeName>
</protein>
<dbReference type="Pfam" id="PF02581">
    <property type="entry name" value="TMP-TENI"/>
    <property type="match status" value="1"/>
</dbReference>
<feature type="binding site" evidence="10">
    <location>
        <position position="167"/>
    </location>
    <ligand>
        <name>2-[(2R,5Z)-2-carboxy-4-methylthiazol-5(2H)-ylidene]ethyl phosphate</name>
        <dbReference type="ChEBI" id="CHEBI:62899"/>
    </ligand>
</feature>
<gene>
    <name evidence="14" type="primary">thiE-2</name>
    <name evidence="10" type="synonym">thiE</name>
    <name evidence="14" type="ORF">PEDI_34720</name>
</gene>
<keyword evidence="15" id="KW-1185">Reference proteome</keyword>
<dbReference type="Gene3D" id="3.20.20.70">
    <property type="entry name" value="Aldolase class I"/>
    <property type="match status" value="1"/>
</dbReference>
<name>A0AAN5AKJ2_9BACT</name>